<dbReference type="HOGENOM" id="CLU_1488393_0_0_3"/>
<dbReference type="EMBL" id="CP000393">
    <property type="protein sequence ID" value="ABG53403.1"/>
    <property type="molecule type" value="Genomic_DNA"/>
</dbReference>
<proteinExistence type="predicted"/>
<dbReference type="AlphaFoldDB" id="Q10WH1"/>
<organism evidence="1">
    <name type="scientific">Trichodesmium erythraeum (strain IMS101)</name>
    <dbReference type="NCBI Taxonomy" id="203124"/>
    <lineage>
        <taxon>Bacteria</taxon>
        <taxon>Bacillati</taxon>
        <taxon>Cyanobacteriota</taxon>
        <taxon>Cyanophyceae</taxon>
        <taxon>Oscillatoriophycideae</taxon>
        <taxon>Oscillatoriales</taxon>
        <taxon>Microcoleaceae</taxon>
        <taxon>Trichodesmium</taxon>
    </lineage>
</organism>
<protein>
    <submittedName>
        <fullName evidence="1">Uncharacterized protein</fullName>
    </submittedName>
</protein>
<evidence type="ECO:0000313" key="1">
    <source>
        <dbReference type="EMBL" id="ABG53403.1"/>
    </source>
</evidence>
<dbReference type="eggNOG" id="COG0443">
    <property type="taxonomic scope" value="Bacteria"/>
</dbReference>
<gene>
    <name evidence="1" type="ordered locus">Tery_4415</name>
</gene>
<dbReference type="KEGG" id="ter:Tery_4415"/>
<reference evidence="1" key="1">
    <citation type="submission" date="2006-06" db="EMBL/GenBank/DDBJ databases">
        <title>Complete sequence of Trichodesmium erythraeum IMS101.</title>
        <authorList>
            <consortium name="US DOE Joint Genome Institute"/>
            <person name="Copeland A."/>
            <person name="Lucas S."/>
            <person name="Lapidus A."/>
            <person name="Barry K."/>
            <person name="Detter J.C."/>
            <person name="Glavina del Rio T."/>
            <person name="Hammon N."/>
            <person name="Israni S."/>
            <person name="Dalin E."/>
            <person name="Tice H."/>
            <person name="Pitluck S."/>
            <person name="Kiss H."/>
            <person name="Munk A.C."/>
            <person name="Brettin T."/>
            <person name="Bruce D."/>
            <person name="Han C."/>
            <person name="Tapia R."/>
            <person name="Gilna P."/>
            <person name="Schmutz J."/>
            <person name="Larimer F."/>
            <person name="Land M."/>
            <person name="Hauser L."/>
            <person name="Kyrpides N."/>
            <person name="Kim E."/>
            <person name="Richardson P."/>
        </authorList>
    </citation>
    <scope>NUCLEOTIDE SEQUENCE [LARGE SCALE GENOMIC DNA]</scope>
    <source>
        <strain evidence="1">IMS101</strain>
    </source>
</reference>
<dbReference type="STRING" id="203124.Tery_4415"/>
<name>Q10WH1_TRIEI</name>
<dbReference type="RefSeq" id="WP_011613728.1">
    <property type="nucleotide sequence ID" value="NC_008312.1"/>
</dbReference>
<sequence length="181" mass="21170">MLPDIEWKDSQNLFLEEFRFVNQEDALPGAFLPQGTKLIFQGQSITPLIPLKPILLHYFTPEDLIAKVELAQINSSDGPQVRVILDLPLSELKDDPRQPKNYQIYKNYPIKEENALPEVQVLEIWPNFRGEGWHSYYAFYYDAEFGEDTFQVYLPEAKERHPCAWSGCLSNRSPRRISQFY</sequence>
<accession>Q10WH1</accession>